<evidence type="ECO:0000313" key="6">
    <source>
        <dbReference type="Proteomes" id="UP001271007"/>
    </source>
</evidence>
<evidence type="ECO:0000256" key="1">
    <source>
        <dbReference type="ARBA" id="ARBA00001148"/>
    </source>
</evidence>
<dbReference type="Pfam" id="PF05544">
    <property type="entry name" value="Pro_racemase"/>
    <property type="match status" value="1"/>
</dbReference>
<reference evidence="5" key="1">
    <citation type="submission" date="2023-04" db="EMBL/GenBank/DDBJ databases">
        <title>Black Yeasts Isolated from many extreme environments.</title>
        <authorList>
            <person name="Coleine C."/>
            <person name="Stajich J.E."/>
            <person name="Selbmann L."/>
        </authorList>
    </citation>
    <scope>NUCLEOTIDE SEQUENCE</scope>
    <source>
        <strain evidence="5">CCFEE 5312</strain>
    </source>
</reference>
<dbReference type="PANTHER" id="PTHR33442">
    <property type="entry name" value="TRANS-3-HYDROXY-L-PROLINE DEHYDRATASE"/>
    <property type="match status" value="1"/>
</dbReference>
<comment type="similarity">
    <text evidence="2">Belongs to the proline racemase family.</text>
</comment>
<dbReference type="PROSITE" id="PS51257">
    <property type="entry name" value="PROKAR_LIPOPROTEIN"/>
    <property type="match status" value="1"/>
</dbReference>
<feature type="compositionally biased region" description="Basic and acidic residues" evidence="4">
    <location>
        <begin position="8"/>
        <end position="19"/>
    </location>
</feature>
<accession>A0AAJ0GFA8</accession>
<evidence type="ECO:0000256" key="4">
    <source>
        <dbReference type="SAM" id="MobiDB-lite"/>
    </source>
</evidence>
<comment type="catalytic activity">
    <reaction evidence="1">
        <text>trans-3-hydroxy-L-proline = 1-pyrroline-2-carboxylate + H2O</text>
        <dbReference type="Rhea" id="RHEA:10320"/>
        <dbReference type="ChEBI" id="CHEBI:15377"/>
        <dbReference type="ChEBI" id="CHEBI:39785"/>
        <dbReference type="ChEBI" id="CHEBI:57938"/>
        <dbReference type="EC" id="4.2.1.77"/>
    </reaction>
</comment>
<name>A0AAJ0GFA8_9PEZI</name>
<dbReference type="InterPro" id="IPR008794">
    <property type="entry name" value="Pro_racemase_fam"/>
</dbReference>
<gene>
    <name evidence="5" type="ORF">LTR09_002938</name>
</gene>
<sequence>MSRKRRFPSHDDGSPDELHNINVPTFISQSCGTELKTVEMHTCGEPTRIVYSGYPDLPYALPTVTPMYPLSDLQSGTLLEQREYAMSHHDNLRRALICEPRGHRDMYGAVLCWRTELTETGKAHTGVLFLTNDGYSTMCGHATLALGRLIVDQAGSGEKKLFDLGMSKDLMYDPKTQTMAVDLHVPCGLVSLQVPVVFIGTDTWKVDTSRMISYQGTPSWFSDSTFLSFSEPATRWPELGDREEVNFGIAYGGAFYIMVEAKRLGFTASDLENITPSGLAALSNATRLLKEEFNRRLVEWPETRRMWLRHPDYKDDHTLYGVIVTARPSSTGQDTYSNLPPNAESGICFFANQQVDRSPTGSGAQARVALGWSLADPHPEPRTFHSPVSWAYGGEGAFVAEVVGHKRLGNVSQGVKVKISGKARYTGVSSFVVEDDDEIGKGFWFDELGKRSES</sequence>
<comment type="caution">
    <text evidence="5">The sequence shown here is derived from an EMBL/GenBank/DDBJ whole genome shotgun (WGS) entry which is preliminary data.</text>
</comment>
<dbReference type="Proteomes" id="UP001271007">
    <property type="component" value="Unassembled WGS sequence"/>
</dbReference>
<feature type="region of interest" description="Disordered" evidence="4">
    <location>
        <begin position="1"/>
        <end position="20"/>
    </location>
</feature>
<dbReference type="Gene3D" id="3.10.310.10">
    <property type="entry name" value="Diaminopimelate Epimerase, Chain A, domain 1"/>
    <property type="match status" value="2"/>
</dbReference>
<organism evidence="5 6">
    <name type="scientific">Extremus antarcticus</name>
    <dbReference type="NCBI Taxonomy" id="702011"/>
    <lineage>
        <taxon>Eukaryota</taxon>
        <taxon>Fungi</taxon>
        <taxon>Dikarya</taxon>
        <taxon>Ascomycota</taxon>
        <taxon>Pezizomycotina</taxon>
        <taxon>Dothideomycetes</taxon>
        <taxon>Dothideomycetidae</taxon>
        <taxon>Mycosphaerellales</taxon>
        <taxon>Extremaceae</taxon>
        <taxon>Extremus</taxon>
    </lineage>
</organism>
<dbReference type="GO" id="GO:0050346">
    <property type="term" value="F:trans-L-3-hydroxyproline dehydratase activity"/>
    <property type="evidence" value="ECO:0007669"/>
    <property type="project" value="UniProtKB-EC"/>
</dbReference>
<evidence type="ECO:0000256" key="2">
    <source>
        <dbReference type="ARBA" id="ARBA00007529"/>
    </source>
</evidence>
<dbReference type="AlphaFoldDB" id="A0AAJ0GFA8"/>
<evidence type="ECO:0000313" key="5">
    <source>
        <dbReference type="EMBL" id="KAK3056431.1"/>
    </source>
</evidence>
<keyword evidence="6" id="KW-1185">Reference proteome</keyword>
<dbReference type="SUPFAM" id="SSF54506">
    <property type="entry name" value="Diaminopimelate epimerase-like"/>
    <property type="match status" value="1"/>
</dbReference>
<protein>
    <recommendedName>
        <fullName evidence="3">trans-L-3-hydroxyproline dehydratase</fullName>
        <ecNumber evidence="3">4.2.1.77</ecNumber>
    </recommendedName>
</protein>
<dbReference type="EC" id="4.2.1.77" evidence="3"/>
<dbReference type="PANTHER" id="PTHR33442:SF1">
    <property type="entry name" value="TRANS-3-HYDROXY-L-PROLINE DEHYDRATASE"/>
    <property type="match status" value="1"/>
</dbReference>
<dbReference type="EMBL" id="JAWDJX010000006">
    <property type="protein sequence ID" value="KAK3056431.1"/>
    <property type="molecule type" value="Genomic_DNA"/>
</dbReference>
<proteinExistence type="inferred from homology"/>
<evidence type="ECO:0000256" key="3">
    <source>
        <dbReference type="ARBA" id="ARBA00013105"/>
    </source>
</evidence>